<protein>
    <recommendedName>
        <fullName evidence="11">Molybdopterin molybdenumtransferase</fullName>
        <ecNumber evidence="11">2.10.1.1</ecNumber>
    </recommendedName>
</protein>
<comment type="catalytic activity">
    <reaction evidence="10">
        <text>adenylyl-molybdopterin + molybdate = Mo-molybdopterin + AMP + H(+)</text>
        <dbReference type="Rhea" id="RHEA:35047"/>
        <dbReference type="ChEBI" id="CHEBI:15378"/>
        <dbReference type="ChEBI" id="CHEBI:36264"/>
        <dbReference type="ChEBI" id="CHEBI:62727"/>
        <dbReference type="ChEBI" id="CHEBI:71302"/>
        <dbReference type="ChEBI" id="CHEBI:456215"/>
        <dbReference type="EC" id="2.10.1.1"/>
    </reaction>
</comment>
<dbReference type="RefSeq" id="WP_187712101.1">
    <property type="nucleotide sequence ID" value="NZ_CP060820.1"/>
</dbReference>
<dbReference type="Pfam" id="PF00994">
    <property type="entry name" value="MoCF_biosynth"/>
    <property type="match status" value="1"/>
</dbReference>
<dbReference type="Pfam" id="PF03453">
    <property type="entry name" value="MoeA_N"/>
    <property type="match status" value="1"/>
</dbReference>
<keyword evidence="5 11" id="KW-0500">Molybdenum</keyword>
<dbReference type="NCBIfam" id="TIGR00177">
    <property type="entry name" value="molyb_syn"/>
    <property type="match status" value="1"/>
</dbReference>
<keyword evidence="9 11" id="KW-0501">Molybdenum cofactor biosynthesis</keyword>
<evidence type="ECO:0000256" key="10">
    <source>
        <dbReference type="ARBA" id="ARBA00047317"/>
    </source>
</evidence>
<dbReference type="SUPFAM" id="SSF63882">
    <property type="entry name" value="MoeA N-terminal region -like"/>
    <property type="match status" value="1"/>
</dbReference>
<evidence type="ECO:0000256" key="8">
    <source>
        <dbReference type="ARBA" id="ARBA00022842"/>
    </source>
</evidence>
<comment type="function">
    <text evidence="2 11">Catalyzes the insertion of molybdate into adenylated molybdopterin with the concomitant release of AMP.</text>
</comment>
<dbReference type="NCBIfam" id="NF045515">
    <property type="entry name" value="Glp_gephyrin"/>
    <property type="match status" value="1"/>
</dbReference>
<dbReference type="GO" id="GO:0005829">
    <property type="term" value="C:cytosol"/>
    <property type="evidence" value="ECO:0007669"/>
    <property type="project" value="TreeGrafter"/>
</dbReference>
<dbReference type="Gene3D" id="3.40.980.10">
    <property type="entry name" value="MoaB/Mog-like domain"/>
    <property type="match status" value="1"/>
</dbReference>
<evidence type="ECO:0000256" key="11">
    <source>
        <dbReference type="RuleBase" id="RU365090"/>
    </source>
</evidence>
<accession>A0A7H0FX95</accession>
<evidence type="ECO:0000256" key="1">
    <source>
        <dbReference type="ARBA" id="ARBA00001946"/>
    </source>
</evidence>
<dbReference type="Proteomes" id="UP000516018">
    <property type="component" value="Chromosome"/>
</dbReference>
<dbReference type="InterPro" id="IPR005110">
    <property type="entry name" value="MoeA_linker/N"/>
</dbReference>
<dbReference type="EMBL" id="CP060820">
    <property type="protein sequence ID" value="QNP40661.1"/>
    <property type="molecule type" value="Genomic_DNA"/>
</dbReference>
<keyword evidence="8 11" id="KW-0460">Magnesium</keyword>
<gene>
    <name evidence="13" type="ORF">H8B22_14565</name>
</gene>
<evidence type="ECO:0000256" key="5">
    <source>
        <dbReference type="ARBA" id="ARBA00022505"/>
    </source>
</evidence>
<evidence type="ECO:0000313" key="13">
    <source>
        <dbReference type="EMBL" id="QNP40661.1"/>
    </source>
</evidence>
<evidence type="ECO:0000256" key="6">
    <source>
        <dbReference type="ARBA" id="ARBA00022679"/>
    </source>
</evidence>
<dbReference type="InterPro" id="IPR005111">
    <property type="entry name" value="MoeA_C_domain_IV"/>
</dbReference>
<dbReference type="Gene3D" id="2.170.190.11">
    <property type="entry name" value="Molybdopterin biosynthesis moea protein, domain 3"/>
    <property type="match status" value="1"/>
</dbReference>
<dbReference type="Pfam" id="PF03454">
    <property type="entry name" value="MoeA_C"/>
    <property type="match status" value="1"/>
</dbReference>
<dbReference type="EC" id="2.10.1.1" evidence="11"/>
<dbReference type="InterPro" id="IPR036688">
    <property type="entry name" value="MoeA_C_domain_IV_sf"/>
</dbReference>
<dbReference type="InterPro" id="IPR036135">
    <property type="entry name" value="MoeA_linker/N_sf"/>
</dbReference>
<proteinExistence type="inferred from homology"/>
<keyword evidence="7 11" id="KW-0479">Metal-binding</keyword>
<dbReference type="InterPro" id="IPR038987">
    <property type="entry name" value="MoeA-like"/>
</dbReference>
<evidence type="ECO:0000256" key="3">
    <source>
        <dbReference type="ARBA" id="ARBA00005046"/>
    </source>
</evidence>
<dbReference type="AlphaFoldDB" id="A0A7H0FX95"/>
<sequence>MTDVPTGLLFDDAMTLLQGIAAQHRLEAETLALGRCHGRVLAQDIDASLALPPFDNSAMDGFAFRHADLAGTETQLRLAGEQFAGPANDVAPGPGECMRITTGAPMPPGTDTVAIKENCRVENGVVVVPDTRAAANVRHAGEDVRVGDRVLQAGTVLTATRVSLAASLGLASLRVARKPTVAVFTTGDELVEPGMALAPGQIYDSNRELLMGLLRADGLEPTAWPRLPDDPKQVEIALRDAGCAFDLIVTAGGVSAGEKDHLPGVLAQFGSTHFWKVKMKPGMPLLFGTLDQARVLALPGNPVSVLATYLTFGRALIDGLQGRSEPRPTWRAQLAAPLEKAHPRREFLRGRLFGGSNGVLHVEADAATGSHRLRAAAEANALVVVPEGPQRYAAGEVVEVIPL</sequence>
<evidence type="ECO:0000256" key="4">
    <source>
        <dbReference type="ARBA" id="ARBA00010763"/>
    </source>
</evidence>
<dbReference type="UniPathway" id="UPA00344"/>
<dbReference type="GO" id="GO:0006777">
    <property type="term" value="P:Mo-molybdopterin cofactor biosynthetic process"/>
    <property type="evidence" value="ECO:0007669"/>
    <property type="project" value="UniProtKB-UniRule"/>
</dbReference>
<comment type="similarity">
    <text evidence="4 11">Belongs to the MoeA family.</text>
</comment>
<evidence type="ECO:0000256" key="7">
    <source>
        <dbReference type="ARBA" id="ARBA00022723"/>
    </source>
</evidence>
<keyword evidence="6 11" id="KW-0808">Transferase</keyword>
<dbReference type="SMART" id="SM00852">
    <property type="entry name" value="MoCF_biosynth"/>
    <property type="match status" value="1"/>
</dbReference>
<dbReference type="Gene3D" id="2.40.340.10">
    <property type="entry name" value="MoeA, C-terminal, domain IV"/>
    <property type="match status" value="1"/>
</dbReference>
<dbReference type="PANTHER" id="PTHR10192">
    <property type="entry name" value="MOLYBDOPTERIN BIOSYNTHESIS PROTEIN"/>
    <property type="match status" value="1"/>
</dbReference>
<evidence type="ECO:0000256" key="2">
    <source>
        <dbReference type="ARBA" id="ARBA00002901"/>
    </source>
</evidence>
<dbReference type="FunFam" id="3.40.980.10:FF:000004">
    <property type="entry name" value="Molybdopterin molybdenumtransferase"/>
    <property type="match status" value="1"/>
</dbReference>
<dbReference type="SUPFAM" id="SSF53218">
    <property type="entry name" value="Molybdenum cofactor biosynthesis proteins"/>
    <property type="match status" value="1"/>
</dbReference>
<dbReference type="SUPFAM" id="SSF63867">
    <property type="entry name" value="MoeA C-terminal domain-like"/>
    <property type="match status" value="1"/>
</dbReference>
<feature type="domain" description="MoaB/Mog" evidence="12">
    <location>
        <begin position="182"/>
        <end position="319"/>
    </location>
</feature>
<keyword evidence="14" id="KW-1185">Reference proteome</keyword>
<dbReference type="KEGG" id="lsx:H8B22_14565"/>
<comment type="pathway">
    <text evidence="3 11">Cofactor biosynthesis; molybdopterin biosynthesis.</text>
</comment>
<dbReference type="Gene3D" id="3.90.105.10">
    <property type="entry name" value="Molybdopterin biosynthesis moea protein, domain 2"/>
    <property type="match status" value="1"/>
</dbReference>
<dbReference type="GO" id="GO:0046872">
    <property type="term" value="F:metal ion binding"/>
    <property type="evidence" value="ECO:0007669"/>
    <property type="project" value="UniProtKB-UniRule"/>
</dbReference>
<organism evidence="13 14">
    <name type="scientific">Agrilutibacter terrestris</name>
    <dbReference type="NCBI Taxonomy" id="2865112"/>
    <lineage>
        <taxon>Bacteria</taxon>
        <taxon>Pseudomonadati</taxon>
        <taxon>Pseudomonadota</taxon>
        <taxon>Gammaproteobacteria</taxon>
        <taxon>Lysobacterales</taxon>
        <taxon>Lysobacteraceae</taxon>
        <taxon>Agrilutibacter</taxon>
    </lineage>
</organism>
<name>A0A7H0FX95_9GAMM</name>
<dbReference type="InterPro" id="IPR001453">
    <property type="entry name" value="MoaB/Mog_dom"/>
</dbReference>
<evidence type="ECO:0000256" key="9">
    <source>
        <dbReference type="ARBA" id="ARBA00023150"/>
    </source>
</evidence>
<reference evidence="13 14" key="1">
    <citation type="submission" date="2020-08" db="EMBL/GenBank/DDBJ databases">
        <title>Lysobacter sp. II4 sp. nov., isolated from soil.</title>
        <authorList>
            <person name="Woo C.Y."/>
            <person name="Kim J."/>
        </authorList>
    </citation>
    <scope>NUCLEOTIDE SEQUENCE [LARGE SCALE GENOMIC DNA]</scope>
    <source>
        <strain evidence="13 14">II4</strain>
    </source>
</reference>
<dbReference type="PANTHER" id="PTHR10192:SF5">
    <property type="entry name" value="GEPHYRIN"/>
    <property type="match status" value="1"/>
</dbReference>
<comment type="cofactor">
    <cofactor evidence="1 11">
        <name>Mg(2+)</name>
        <dbReference type="ChEBI" id="CHEBI:18420"/>
    </cofactor>
</comment>
<evidence type="ECO:0000259" key="12">
    <source>
        <dbReference type="SMART" id="SM00852"/>
    </source>
</evidence>
<dbReference type="GO" id="GO:0061599">
    <property type="term" value="F:molybdopterin molybdotransferase activity"/>
    <property type="evidence" value="ECO:0007669"/>
    <property type="project" value="UniProtKB-UniRule"/>
</dbReference>
<dbReference type="CDD" id="cd00887">
    <property type="entry name" value="MoeA"/>
    <property type="match status" value="1"/>
</dbReference>
<evidence type="ECO:0000313" key="14">
    <source>
        <dbReference type="Proteomes" id="UP000516018"/>
    </source>
</evidence>
<dbReference type="InterPro" id="IPR036425">
    <property type="entry name" value="MoaB/Mog-like_dom_sf"/>
</dbReference>